<sequence length="368" mass="38058">MLPGVEVGGAGGELAALGQVRGRPARAALSGLSATEVNGSPTVSNGGTMVSSHPVVTRRTLLGTAALAALAGCGKGPTAAAPHPSPTTATAQTTPPPTTAAPTATVSGRHDRLARLEREFDARLGVYALATGTGAVVAHRADERFAFCSTFKGLAAAAVLDRNPLSHLDTVVRYGSGDLLDNAVIARRNVGKGMTIRQLCDAAVRHSDGTAGNLLLRDLGGPAELTAYVRSLGDTVTRMDRTEPAITQATPGDPRDTTSPRAFGTNYQKIVLGDALPPEKRDFLRDLLERNATSVAPKRVRAGVPKGWRVADKTGTGSYGTINDIAVVWPPDSAPLVVAIMSSKASRNAEYQQALIAEAAAYVVATLT</sequence>
<organism evidence="8 9">
    <name type="scientific">Plantactinospora endophytica</name>
    <dbReference type="NCBI Taxonomy" id="673535"/>
    <lineage>
        <taxon>Bacteria</taxon>
        <taxon>Bacillati</taxon>
        <taxon>Actinomycetota</taxon>
        <taxon>Actinomycetes</taxon>
        <taxon>Micromonosporales</taxon>
        <taxon>Micromonosporaceae</taxon>
        <taxon>Plantactinospora</taxon>
    </lineage>
</organism>
<comment type="catalytic activity">
    <reaction evidence="5">
        <text>a beta-lactam + H2O = a substituted beta-amino acid</text>
        <dbReference type="Rhea" id="RHEA:20401"/>
        <dbReference type="ChEBI" id="CHEBI:15377"/>
        <dbReference type="ChEBI" id="CHEBI:35627"/>
        <dbReference type="ChEBI" id="CHEBI:140347"/>
        <dbReference type="EC" id="3.5.2.6"/>
    </reaction>
</comment>
<evidence type="ECO:0000256" key="3">
    <source>
        <dbReference type="ARBA" id="ARBA00022801"/>
    </source>
</evidence>
<dbReference type="Proteomes" id="UP000646749">
    <property type="component" value="Unassembled WGS sequence"/>
</dbReference>
<dbReference type="NCBIfam" id="NF033103">
    <property type="entry name" value="bla_class_A"/>
    <property type="match status" value="1"/>
</dbReference>
<keyword evidence="3 5" id="KW-0378">Hydrolase</keyword>
<keyword evidence="9" id="KW-1185">Reference proteome</keyword>
<feature type="compositionally biased region" description="Low complexity" evidence="6">
    <location>
        <begin position="75"/>
        <end position="93"/>
    </location>
</feature>
<proteinExistence type="inferred from homology"/>
<dbReference type="PROSITE" id="PS00146">
    <property type="entry name" value="BETA_LACTAMASE_A"/>
    <property type="match status" value="1"/>
</dbReference>
<accession>A0ABQ4E3D9</accession>
<evidence type="ECO:0000256" key="1">
    <source>
        <dbReference type="ARBA" id="ARBA00009009"/>
    </source>
</evidence>
<evidence type="ECO:0000259" key="7">
    <source>
        <dbReference type="Pfam" id="PF13354"/>
    </source>
</evidence>
<dbReference type="EC" id="3.5.2.6" evidence="2 5"/>
<reference evidence="8 9" key="1">
    <citation type="submission" date="2021-01" db="EMBL/GenBank/DDBJ databases">
        <title>Whole genome shotgun sequence of Plantactinospora endophytica NBRC 110450.</title>
        <authorList>
            <person name="Komaki H."/>
            <person name="Tamura T."/>
        </authorList>
    </citation>
    <scope>NUCLEOTIDE SEQUENCE [LARGE SCALE GENOMIC DNA]</scope>
    <source>
        <strain evidence="8 9">NBRC 110450</strain>
    </source>
</reference>
<keyword evidence="4 5" id="KW-0046">Antibiotic resistance</keyword>
<feature type="domain" description="Beta-lactamase class A catalytic" evidence="7">
    <location>
        <begin position="125"/>
        <end position="341"/>
    </location>
</feature>
<dbReference type="SUPFAM" id="SSF56601">
    <property type="entry name" value="beta-lactamase/transpeptidase-like"/>
    <property type="match status" value="1"/>
</dbReference>
<comment type="similarity">
    <text evidence="1 5">Belongs to the class-A beta-lactamase family.</text>
</comment>
<name>A0ABQ4E3D9_9ACTN</name>
<evidence type="ECO:0000256" key="4">
    <source>
        <dbReference type="ARBA" id="ARBA00023251"/>
    </source>
</evidence>
<dbReference type="PANTHER" id="PTHR35333">
    <property type="entry name" value="BETA-LACTAMASE"/>
    <property type="match status" value="1"/>
</dbReference>
<evidence type="ECO:0000256" key="5">
    <source>
        <dbReference type="RuleBase" id="RU361140"/>
    </source>
</evidence>
<protein>
    <recommendedName>
        <fullName evidence="2 5">Beta-lactamase</fullName>
        <ecNumber evidence="2 5">3.5.2.6</ecNumber>
    </recommendedName>
</protein>
<evidence type="ECO:0000256" key="2">
    <source>
        <dbReference type="ARBA" id="ARBA00012865"/>
    </source>
</evidence>
<gene>
    <name evidence="8" type="ORF">Pen02_41600</name>
</gene>
<dbReference type="EMBL" id="BONW01000019">
    <property type="protein sequence ID" value="GIG89224.1"/>
    <property type="molecule type" value="Genomic_DNA"/>
</dbReference>
<dbReference type="InterPro" id="IPR023650">
    <property type="entry name" value="Beta-lactam_class-A_AS"/>
</dbReference>
<dbReference type="InterPro" id="IPR000871">
    <property type="entry name" value="Beta-lactam_class-A"/>
</dbReference>
<comment type="caution">
    <text evidence="8">The sequence shown here is derived from an EMBL/GenBank/DDBJ whole genome shotgun (WGS) entry which is preliminary data.</text>
</comment>
<feature type="region of interest" description="Disordered" evidence="6">
    <location>
        <begin position="75"/>
        <end position="108"/>
    </location>
</feature>
<dbReference type="PRINTS" id="PR00118">
    <property type="entry name" value="BLACTAMASEA"/>
</dbReference>
<evidence type="ECO:0000256" key="6">
    <source>
        <dbReference type="SAM" id="MobiDB-lite"/>
    </source>
</evidence>
<dbReference type="Pfam" id="PF13354">
    <property type="entry name" value="Beta-lactamase2"/>
    <property type="match status" value="1"/>
</dbReference>
<dbReference type="InterPro" id="IPR045155">
    <property type="entry name" value="Beta-lactam_cat"/>
</dbReference>
<dbReference type="PANTHER" id="PTHR35333:SF3">
    <property type="entry name" value="BETA-LACTAMASE-TYPE TRANSPEPTIDASE FOLD CONTAINING PROTEIN"/>
    <property type="match status" value="1"/>
</dbReference>
<dbReference type="Gene3D" id="3.40.710.10">
    <property type="entry name" value="DD-peptidase/beta-lactamase superfamily"/>
    <property type="match status" value="1"/>
</dbReference>
<dbReference type="InterPro" id="IPR012338">
    <property type="entry name" value="Beta-lactam/transpept-like"/>
</dbReference>
<evidence type="ECO:0000313" key="9">
    <source>
        <dbReference type="Proteomes" id="UP000646749"/>
    </source>
</evidence>
<evidence type="ECO:0000313" key="8">
    <source>
        <dbReference type="EMBL" id="GIG89224.1"/>
    </source>
</evidence>